<dbReference type="CDD" id="cd07995">
    <property type="entry name" value="TPK"/>
    <property type="match status" value="1"/>
</dbReference>
<dbReference type="eggNOG" id="COG1564">
    <property type="taxonomic scope" value="Bacteria"/>
</dbReference>
<protein>
    <recommendedName>
        <fullName evidence="5">Thiamine diphosphokinase</fullName>
        <ecNumber evidence="5">2.7.6.2</ecNumber>
    </recommendedName>
</protein>
<gene>
    <name evidence="7" type="ORF">Clopa_2458</name>
</gene>
<dbReference type="InterPro" id="IPR053149">
    <property type="entry name" value="TPK"/>
</dbReference>
<dbReference type="InterPro" id="IPR007371">
    <property type="entry name" value="TPK_catalytic"/>
</dbReference>
<dbReference type="PANTHER" id="PTHR41299">
    <property type="entry name" value="THIAMINE PYROPHOSPHOKINASE"/>
    <property type="match status" value="1"/>
</dbReference>
<name>R4K6J2_CLOPA</name>
<evidence type="ECO:0000256" key="4">
    <source>
        <dbReference type="ARBA" id="ARBA00022840"/>
    </source>
</evidence>
<dbReference type="GO" id="GO:0009229">
    <property type="term" value="P:thiamine diphosphate biosynthetic process"/>
    <property type="evidence" value="ECO:0007669"/>
    <property type="project" value="InterPro"/>
</dbReference>
<evidence type="ECO:0000256" key="5">
    <source>
        <dbReference type="NCBIfam" id="TIGR01378"/>
    </source>
</evidence>
<evidence type="ECO:0000259" key="6">
    <source>
        <dbReference type="SMART" id="SM00983"/>
    </source>
</evidence>
<dbReference type="SMART" id="SM00983">
    <property type="entry name" value="TPK_B1_binding"/>
    <property type="match status" value="1"/>
</dbReference>
<keyword evidence="3 7" id="KW-0418">Kinase</keyword>
<accession>R4K6J2</accession>
<dbReference type="InterPro" id="IPR007373">
    <property type="entry name" value="Thiamin_PyroPKinase_B1-bd"/>
</dbReference>
<dbReference type="AlphaFoldDB" id="R4K6J2"/>
<dbReference type="GO" id="GO:0005524">
    <property type="term" value="F:ATP binding"/>
    <property type="evidence" value="ECO:0007669"/>
    <property type="project" value="UniProtKB-KW"/>
</dbReference>
<dbReference type="STRING" id="86416.Clopa_2458"/>
<dbReference type="RefSeq" id="WP_015615624.1">
    <property type="nucleotide sequence ID" value="NC_021182.1"/>
</dbReference>
<dbReference type="GO" id="GO:0030975">
    <property type="term" value="F:thiamine binding"/>
    <property type="evidence" value="ECO:0007669"/>
    <property type="project" value="InterPro"/>
</dbReference>
<dbReference type="InterPro" id="IPR036759">
    <property type="entry name" value="TPK_catalytic_sf"/>
</dbReference>
<keyword evidence="1" id="KW-0808">Transferase</keyword>
<dbReference type="NCBIfam" id="TIGR01378">
    <property type="entry name" value="thi_PPkinase"/>
    <property type="match status" value="1"/>
</dbReference>
<sequence length="211" mass="23694">MKVIIVSGGKPPEEQTLRNYLDNETYIISADSGANTLYKYSIVPNIILGDFDSIHSNVLNYFQKVGCKTISYPAEKNFTDTEAAIEEAIKLNPQEVLLFGCTGSRLDHTLANLGLLHKCLNNNIKAYIIDENNIISLHHKDFEVKGKRGELFSLQAFGHVVNNLSILRAKYELYNYDLKFGDPRTVSNELLDLPVSITFKSGILILIKARD</sequence>
<keyword evidence="2" id="KW-0547">Nucleotide-binding</keyword>
<dbReference type="EMBL" id="CP003261">
    <property type="protein sequence ID" value="AGK97321.1"/>
    <property type="molecule type" value="Genomic_DNA"/>
</dbReference>
<dbReference type="OrthoDB" id="9804377at2"/>
<dbReference type="Pfam" id="PF04265">
    <property type="entry name" value="TPK_B1_binding"/>
    <property type="match status" value="1"/>
</dbReference>
<keyword evidence="4" id="KW-0067">ATP-binding</keyword>
<dbReference type="GO" id="GO:0004788">
    <property type="term" value="F:thiamine diphosphokinase activity"/>
    <property type="evidence" value="ECO:0007669"/>
    <property type="project" value="UniProtKB-UniRule"/>
</dbReference>
<organism evidence="7 8">
    <name type="scientific">Clostridium pasteurianum BC1</name>
    <dbReference type="NCBI Taxonomy" id="86416"/>
    <lineage>
        <taxon>Bacteria</taxon>
        <taxon>Bacillati</taxon>
        <taxon>Bacillota</taxon>
        <taxon>Clostridia</taxon>
        <taxon>Eubacteriales</taxon>
        <taxon>Clostridiaceae</taxon>
        <taxon>Clostridium</taxon>
    </lineage>
</organism>
<evidence type="ECO:0000313" key="7">
    <source>
        <dbReference type="EMBL" id="AGK97321.1"/>
    </source>
</evidence>
<proteinExistence type="predicted"/>
<dbReference type="PANTHER" id="PTHR41299:SF1">
    <property type="entry name" value="THIAMINE PYROPHOSPHOKINASE"/>
    <property type="match status" value="1"/>
</dbReference>
<evidence type="ECO:0000256" key="3">
    <source>
        <dbReference type="ARBA" id="ARBA00022777"/>
    </source>
</evidence>
<dbReference type="Proteomes" id="UP000013523">
    <property type="component" value="Chromosome"/>
</dbReference>
<dbReference type="PATRIC" id="fig|86416.3.peg.2440"/>
<feature type="domain" description="Thiamin pyrophosphokinase thiamin-binding" evidence="6">
    <location>
        <begin position="146"/>
        <end position="205"/>
    </location>
</feature>
<keyword evidence="8" id="KW-1185">Reference proteome</keyword>
<dbReference type="EC" id="2.7.6.2" evidence="5"/>
<evidence type="ECO:0000256" key="2">
    <source>
        <dbReference type="ARBA" id="ARBA00022741"/>
    </source>
</evidence>
<evidence type="ECO:0000313" key="8">
    <source>
        <dbReference type="Proteomes" id="UP000013523"/>
    </source>
</evidence>
<dbReference type="InterPro" id="IPR006282">
    <property type="entry name" value="Thi_PPkinase"/>
</dbReference>
<evidence type="ECO:0000256" key="1">
    <source>
        <dbReference type="ARBA" id="ARBA00022679"/>
    </source>
</evidence>
<dbReference type="GO" id="GO:0006772">
    <property type="term" value="P:thiamine metabolic process"/>
    <property type="evidence" value="ECO:0007669"/>
    <property type="project" value="UniProtKB-UniRule"/>
</dbReference>
<dbReference type="SUPFAM" id="SSF63999">
    <property type="entry name" value="Thiamin pyrophosphokinase, catalytic domain"/>
    <property type="match status" value="1"/>
</dbReference>
<dbReference type="Gene3D" id="3.40.50.10240">
    <property type="entry name" value="Thiamin pyrophosphokinase, catalytic domain"/>
    <property type="match status" value="1"/>
</dbReference>
<dbReference type="Pfam" id="PF04263">
    <property type="entry name" value="TPK_catalytic"/>
    <property type="match status" value="1"/>
</dbReference>
<dbReference type="GO" id="GO:0016301">
    <property type="term" value="F:kinase activity"/>
    <property type="evidence" value="ECO:0007669"/>
    <property type="project" value="UniProtKB-KW"/>
</dbReference>
<dbReference type="HOGENOM" id="CLU_044237_1_1_9"/>
<dbReference type="KEGG" id="cpas:Clopa_2458"/>
<reference evidence="7 8" key="1">
    <citation type="submission" date="2012-01" db="EMBL/GenBank/DDBJ databases">
        <title>Complete sequence of chromosome of Clostridium pasteurianum BC1.</title>
        <authorList>
            <consortium name="US DOE Joint Genome Institute"/>
            <person name="Lucas S."/>
            <person name="Han J."/>
            <person name="Lapidus A."/>
            <person name="Cheng J.-F."/>
            <person name="Goodwin L."/>
            <person name="Pitluck S."/>
            <person name="Peters L."/>
            <person name="Mikhailova N."/>
            <person name="Teshima H."/>
            <person name="Detter J.C."/>
            <person name="Han C."/>
            <person name="Tapia R."/>
            <person name="Land M."/>
            <person name="Hauser L."/>
            <person name="Kyrpides N."/>
            <person name="Ivanova N."/>
            <person name="Pagani I."/>
            <person name="Dunn J."/>
            <person name="Taghavi S."/>
            <person name="Francis A."/>
            <person name="van der Lelie D."/>
            <person name="Woyke T."/>
        </authorList>
    </citation>
    <scope>NUCLEOTIDE SEQUENCE [LARGE SCALE GENOMIC DNA]</scope>
    <source>
        <strain evidence="7 8">BC1</strain>
    </source>
</reference>